<protein>
    <recommendedName>
        <fullName evidence="6">CCHC-type domain-containing protein</fullName>
    </recommendedName>
</protein>
<evidence type="ECO:0000259" key="2">
    <source>
        <dbReference type="PROSITE" id="PS50158"/>
    </source>
</evidence>
<organism evidence="4 5">
    <name type="scientific">Alligator mississippiensis</name>
    <name type="common">American alligator</name>
    <dbReference type="NCBI Taxonomy" id="8496"/>
    <lineage>
        <taxon>Eukaryota</taxon>
        <taxon>Metazoa</taxon>
        <taxon>Chordata</taxon>
        <taxon>Craniata</taxon>
        <taxon>Vertebrata</taxon>
        <taxon>Euteleostomi</taxon>
        <taxon>Archelosauria</taxon>
        <taxon>Archosauria</taxon>
        <taxon>Crocodylia</taxon>
        <taxon>Alligatoridae</taxon>
        <taxon>Alligatorinae</taxon>
        <taxon>Alligator</taxon>
    </lineage>
</organism>
<dbReference type="PANTHER" id="PTHR46888">
    <property type="entry name" value="ZINC KNUCKLE DOMAINCONTAINING PROTEIN-RELATED"/>
    <property type="match status" value="1"/>
</dbReference>
<evidence type="ECO:0000259" key="3">
    <source>
        <dbReference type="PROSITE" id="PS50804"/>
    </source>
</evidence>
<feature type="domain" description="SCAN box" evidence="3">
    <location>
        <begin position="122"/>
        <end position="201"/>
    </location>
</feature>
<dbReference type="InterPro" id="IPR001878">
    <property type="entry name" value="Znf_CCHC"/>
</dbReference>
<dbReference type="Pfam" id="PF02023">
    <property type="entry name" value="SCAN"/>
    <property type="match status" value="1"/>
</dbReference>
<comment type="caution">
    <text evidence="4">The sequence shown here is derived from an EMBL/GenBank/DDBJ whole genome shotgun (WGS) entry which is preliminary data.</text>
</comment>
<dbReference type="GO" id="GO:0008270">
    <property type="term" value="F:zinc ion binding"/>
    <property type="evidence" value="ECO:0007669"/>
    <property type="project" value="UniProtKB-KW"/>
</dbReference>
<dbReference type="PROSITE" id="PS50804">
    <property type="entry name" value="SCAN_BOX"/>
    <property type="match status" value="1"/>
</dbReference>
<proteinExistence type="predicted"/>
<keyword evidence="1" id="KW-0862">Zinc</keyword>
<name>A0A151NJ88_ALLMI</name>
<evidence type="ECO:0000313" key="4">
    <source>
        <dbReference type="EMBL" id="KYO36857.1"/>
    </source>
</evidence>
<accession>A0A151NJ88</accession>
<evidence type="ECO:0000313" key="5">
    <source>
        <dbReference type="Proteomes" id="UP000050525"/>
    </source>
</evidence>
<dbReference type="AlphaFoldDB" id="A0A151NJ88"/>
<dbReference type="Gene3D" id="1.10.4020.10">
    <property type="entry name" value="DNA breaking-rejoining enzymes"/>
    <property type="match status" value="1"/>
</dbReference>
<keyword evidence="1" id="KW-0863">Zinc-finger</keyword>
<sequence length="323" mass="36771">MQSPIANTPYVLSQNLQLLMQIVDTQQQMLQRQQEWMRPGVLIFKMPRMTSEDDPEAYIEAFECHAILMGLDKVFWASQLGALVVGKAQEAYQAMPRDEAWDYDAVTVAMLYRLEINPEDYRRMFRAKKGAEERRPCLLLQLLRELFGKWINLATCDREAVVDQIILEQFLDDLEGCTQQWVQQHSPSSCKEALELAEAFRASEGLFPKERCIPAHTLGGVKEVEKKKGPIRGPVLDIICFHCGKMGRFTRECPSCSQERWRLEQRNHGGNENRRDAPAGEPMDCSFGYGGEDAVWEQPAVQAQVGSHKLWAVLDSGCALVFS</sequence>
<keyword evidence="1" id="KW-0479">Metal-binding</keyword>
<dbReference type="GO" id="GO:0003676">
    <property type="term" value="F:nucleic acid binding"/>
    <property type="evidence" value="ECO:0007669"/>
    <property type="project" value="InterPro"/>
</dbReference>
<dbReference type="InterPro" id="IPR038269">
    <property type="entry name" value="SCAN_sf"/>
</dbReference>
<gene>
    <name evidence="4" type="ORF">Y1Q_0020884</name>
</gene>
<evidence type="ECO:0008006" key="6">
    <source>
        <dbReference type="Google" id="ProtNLM"/>
    </source>
</evidence>
<dbReference type="SUPFAM" id="SSF47353">
    <property type="entry name" value="Retrovirus capsid dimerization domain-like"/>
    <property type="match status" value="1"/>
</dbReference>
<dbReference type="EMBL" id="AKHW03002907">
    <property type="protein sequence ID" value="KYO36857.1"/>
    <property type="molecule type" value="Genomic_DNA"/>
</dbReference>
<dbReference type="PANTHER" id="PTHR46888:SF1">
    <property type="entry name" value="RIBONUCLEASE H"/>
    <property type="match status" value="1"/>
</dbReference>
<keyword evidence="5" id="KW-1185">Reference proteome</keyword>
<reference evidence="4 5" key="1">
    <citation type="journal article" date="2012" name="Genome Biol.">
        <title>Sequencing three crocodilian genomes to illuminate the evolution of archosaurs and amniotes.</title>
        <authorList>
            <person name="St John J.A."/>
            <person name="Braun E.L."/>
            <person name="Isberg S.R."/>
            <person name="Miles L.G."/>
            <person name="Chong A.Y."/>
            <person name="Gongora J."/>
            <person name="Dalzell P."/>
            <person name="Moran C."/>
            <person name="Bed'hom B."/>
            <person name="Abzhanov A."/>
            <person name="Burgess S.C."/>
            <person name="Cooksey A.M."/>
            <person name="Castoe T.A."/>
            <person name="Crawford N.G."/>
            <person name="Densmore L.D."/>
            <person name="Drew J.C."/>
            <person name="Edwards S.V."/>
            <person name="Faircloth B.C."/>
            <person name="Fujita M.K."/>
            <person name="Greenwold M.J."/>
            <person name="Hoffmann F.G."/>
            <person name="Howard J.M."/>
            <person name="Iguchi T."/>
            <person name="Janes D.E."/>
            <person name="Khan S.Y."/>
            <person name="Kohno S."/>
            <person name="de Koning A.J."/>
            <person name="Lance S.L."/>
            <person name="McCarthy F.M."/>
            <person name="McCormack J.E."/>
            <person name="Merchant M.E."/>
            <person name="Peterson D.G."/>
            <person name="Pollock D.D."/>
            <person name="Pourmand N."/>
            <person name="Raney B.J."/>
            <person name="Roessler K.A."/>
            <person name="Sanford J.R."/>
            <person name="Sawyer R.H."/>
            <person name="Schmidt C.J."/>
            <person name="Triplett E.W."/>
            <person name="Tuberville T.D."/>
            <person name="Venegas-Anaya M."/>
            <person name="Howard J.T."/>
            <person name="Jarvis E.D."/>
            <person name="Guillette L.J.Jr."/>
            <person name="Glenn T.C."/>
            <person name="Green R.E."/>
            <person name="Ray D.A."/>
        </authorList>
    </citation>
    <scope>NUCLEOTIDE SEQUENCE [LARGE SCALE GENOMIC DNA]</scope>
    <source>
        <strain evidence="4">KSC_2009_1</strain>
    </source>
</reference>
<feature type="domain" description="CCHC-type" evidence="2">
    <location>
        <begin position="240"/>
        <end position="255"/>
    </location>
</feature>
<dbReference type="InterPro" id="IPR003309">
    <property type="entry name" value="SCAN_dom"/>
</dbReference>
<evidence type="ECO:0000256" key="1">
    <source>
        <dbReference type="PROSITE-ProRule" id="PRU00047"/>
    </source>
</evidence>
<dbReference type="Proteomes" id="UP000050525">
    <property type="component" value="Unassembled WGS sequence"/>
</dbReference>
<dbReference type="PROSITE" id="PS50158">
    <property type="entry name" value="ZF_CCHC"/>
    <property type="match status" value="1"/>
</dbReference>